<sequence>MEKLENNNAQRDFFKEIKLKYSPFHHLLKLRHLKWRHLKTKCDFKLICFKNNIKPKTEPFQVLFFFFWIK</sequence>
<name>A0AB36KF16_HELPX</name>
<protein>
    <submittedName>
        <fullName evidence="1">Uncharacterized protein</fullName>
    </submittedName>
</protein>
<accession>A0AB36KF16</accession>
<gene>
    <name evidence="1" type="ORF">B0X41_01245</name>
</gene>
<proteinExistence type="predicted"/>
<evidence type="ECO:0000313" key="2">
    <source>
        <dbReference type="Proteomes" id="UP000318399"/>
    </source>
</evidence>
<dbReference type="EMBL" id="MUOR01000018">
    <property type="protein sequence ID" value="OOP96533.1"/>
    <property type="molecule type" value="Genomic_DNA"/>
</dbReference>
<dbReference type="AlphaFoldDB" id="A0AB36KF16"/>
<dbReference type="Proteomes" id="UP000318399">
    <property type="component" value="Unassembled WGS sequence"/>
</dbReference>
<evidence type="ECO:0000313" key="1">
    <source>
        <dbReference type="EMBL" id="OOP96533.1"/>
    </source>
</evidence>
<organism evidence="1 2">
    <name type="scientific">Helicobacter pylori</name>
    <name type="common">Campylobacter pylori</name>
    <dbReference type="NCBI Taxonomy" id="210"/>
    <lineage>
        <taxon>Bacteria</taxon>
        <taxon>Pseudomonadati</taxon>
        <taxon>Campylobacterota</taxon>
        <taxon>Epsilonproteobacteria</taxon>
        <taxon>Campylobacterales</taxon>
        <taxon>Helicobacteraceae</taxon>
        <taxon>Helicobacter</taxon>
    </lineage>
</organism>
<reference evidence="1 2" key="1">
    <citation type="journal article" date="2017" name="Front. Cell. Infect. Microbiol.">
        <title>Whole Genome Sequence and Phylogenetic Analysis Show Helicobacter pylori Strains from Latin America Have Followed a Unique Evolution Pathway.</title>
        <authorList>
            <person name="Munoz-Ramirez Z.Y."/>
            <person name="Mendez-Tenorio A."/>
            <person name="Kato I."/>
            <person name="Bravo M.M."/>
            <person name="Rizzato C."/>
            <person name="Thorell K."/>
            <person name="Torres R.C."/>
            <person name="Aviles-Jimenez F."/>
            <person name="Camorlinga M."/>
            <person name="Canzian F."/>
            <person name="Torres J."/>
        </authorList>
    </citation>
    <scope>NUCLEOTIDE SEQUENCE [LARGE SCALE GENOMIC DNA]</scope>
    <source>
        <strain evidence="1 2">CC26084</strain>
    </source>
</reference>
<comment type="caution">
    <text evidence="1">The sequence shown here is derived from an EMBL/GenBank/DDBJ whole genome shotgun (WGS) entry which is preliminary data.</text>
</comment>